<dbReference type="OrthoDB" id="10263272at2759"/>
<evidence type="ECO:0000313" key="1">
    <source>
        <dbReference type="EMBL" id="CAD2214334.1"/>
    </source>
</evidence>
<reference evidence="1 2" key="1">
    <citation type="submission" date="2020-08" db="EMBL/GenBank/DDBJ databases">
        <authorList>
            <person name="Newling K."/>
            <person name="Davey J."/>
            <person name="Forrester S."/>
        </authorList>
    </citation>
    <scope>NUCLEOTIDE SEQUENCE [LARGE SCALE GENOMIC DNA]</scope>
    <source>
        <strain evidence="2">Crithidia deanei Carvalho (ATCC PRA-265)</strain>
    </source>
</reference>
<proteinExistence type="predicted"/>
<organism evidence="1 2">
    <name type="scientific">Angomonas deanei</name>
    <dbReference type="NCBI Taxonomy" id="59799"/>
    <lineage>
        <taxon>Eukaryota</taxon>
        <taxon>Discoba</taxon>
        <taxon>Euglenozoa</taxon>
        <taxon>Kinetoplastea</taxon>
        <taxon>Metakinetoplastina</taxon>
        <taxon>Trypanosomatida</taxon>
        <taxon>Trypanosomatidae</taxon>
        <taxon>Strigomonadinae</taxon>
        <taxon>Angomonas</taxon>
    </lineage>
</organism>
<evidence type="ECO:0000313" key="2">
    <source>
        <dbReference type="Proteomes" id="UP000515908"/>
    </source>
</evidence>
<dbReference type="Proteomes" id="UP000515908">
    <property type="component" value="Chromosome 03"/>
</dbReference>
<protein>
    <recommendedName>
        <fullName evidence="3">WD domain, G-beta repeat</fullName>
    </recommendedName>
</protein>
<sequence>MAGHRARPLHLATPFYTASSESSGCVASLAGGDDGTIRFWRVFQPVNTSHTRARQYNAIVEGATTREDIQSFQEPNLR</sequence>
<dbReference type="EMBL" id="LR877147">
    <property type="protein sequence ID" value="CAD2214334.1"/>
    <property type="molecule type" value="Genomic_DNA"/>
</dbReference>
<dbReference type="VEuPathDB" id="TriTrypDB:ADEAN_000177900"/>
<gene>
    <name evidence="1" type="ORF">ADEAN_000177900</name>
</gene>
<name>A0A7G2C5A8_9TRYP</name>
<keyword evidence="2" id="KW-1185">Reference proteome</keyword>
<evidence type="ECO:0008006" key="3">
    <source>
        <dbReference type="Google" id="ProtNLM"/>
    </source>
</evidence>
<accession>A0A7G2C5A8</accession>
<dbReference type="AlphaFoldDB" id="A0A7G2C5A8"/>